<dbReference type="CDD" id="cd00118">
    <property type="entry name" value="LysM"/>
    <property type="match status" value="3"/>
</dbReference>
<dbReference type="OrthoDB" id="9792074at2"/>
<accession>A0A072NHS3</accession>
<dbReference type="Gene3D" id="3.30.1380.10">
    <property type="match status" value="1"/>
</dbReference>
<sequence>MDLLSVKRLIKNEDGYTLELHINQELSEFAKDFDTISKAENKTLENAVRDFVQENFSGLKIKSVKVVLGSLLIASIPFADIEASASTNNMQSYNQATEIYTVKSGDTLYKIANKYGITATQLKSQNGLATTMIYPGQQLEIPKQMVYTVKTGDTLFIIANKFQTSINQIKVLNQLTTDMIYPGQQLKVPNTISNQNEENITQAQQRVYTVKSGDTINKIASNCNMSAAQLKKYNRLATTMIYPGQTIHIPDKELIDIVNSLPYGVLSLNDRGENVKIIQKAFNRLNYVLSEDGVYDKGTQAVVKDFQSKYGDIANDGIYGSKTRAYLQDALLTDHIIVENPDSLLVLVNKNNALPKDYVPQDLTVPNVNFPFQEYDSKKLMRKDAATALEEMFWEAKRENINLYAVSGYRSYDRQNEIFASKVIRSGMESAGQFSAKPGESEHQTGLAMDLTSPSVNYGLSQQFGETKEGQWIKKNAHKFGFIIRYQKGKESITGYQFEPWHVRYVGKNAAQVIAEQNLTFEEYINKYHK</sequence>
<keyword evidence="2" id="KW-0378">Hydrolase</keyword>
<dbReference type="PROSITE" id="PS51782">
    <property type="entry name" value="LYSM"/>
    <property type="match status" value="3"/>
</dbReference>
<evidence type="ECO:0000313" key="3">
    <source>
        <dbReference type="Proteomes" id="UP000027936"/>
    </source>
</evidence>
<dbReference type="InterPro" id="IPR036779">
    <property type="entry name" value="LysM_dom_sf"/>
</dbReference>
<keyword evidence="2" id="KW-0121">Carboxypeptidase</keyword>
<dbReference type="Pfam" id="PF01476">
    <property type="entry name" value="LysM"/>
    <property type="match status" value="3"/>
</dbReference>
<dbReference type="RefSeq" id="WP_035197718.1">
    <property type="nucleotide sequence ID" value="NZ_JJRY01000022.1"/>
</dbReference>
<gene>
    <name evidence="2" type="ORF">M670_04054</name>
</gene>
<dbReference type="GO" id="GO:0004180">
    <property type="term" value="F:carboxypeptidase activity"/>
    <property type="evidence" value="ECO:0007669"/>
    <property type="project" value="UniProtKB-KW"/>
</dbReference>
<comment type="caution">
    <text evidence="2">The sequence shown here is derived from an EMBL/GenBank/DDBJ whole genome shotgun (WGS) entry which is preliminary data.</text>
</comment>
<feature type="domain" description="LysM" evidence="1">
    <location>
        <begin position="145"/>
        <end position="188"/>
    </location>
</feature>
<dbReference type="InterPro" id="IPR058193">
    <property type="entry name" value="VanY/YodJ_core_dom"/>
</dbReference>
<evidence type="ECO:0000313" key="2">
    <source>
        <dbReference type="EMBL" id="KEF36802.1"/>
    </source>
</evidence>
<protein>
    <submittedName>
        <fullName evidence="2">D-alanyl-D-alanine carboxypeptidase</fullName>
    </submittedName>
</protein>
<dbReference type="PATRIC" id="fig|1348973.3.peg.3938"/>
<dbReference type="CDD" id="cd14852">
    <property type="entry name" value="LD-carboxypeptidase"/>
    <property type="match status" value="1"/>
</dbReference>
<dbReference type="InterPro" id="IPR018392">
    <property type="entry name" value="LysM"/>
</dbReference>
<dbReference type="InterPro" id="IPR002477">
    <property type="entry name" value="Peptidoglycan-bd-like"/>
</dbReference>
<dbReference type="Proteomes" id="UP000027936">
    <property type="component" value="Unassembled WGS sequence"/>
</dbReference>
<feature type="domain" description="LysM" evidence="1">
    <location>
        <begin position="98"/>
        <end position="141"/>
    </location>
</feature>
<dbReference type="InterPro" id="IPR009045">
    <property type="entry name" value="Zn_M74/Hedgehog-like"/>
</dbReference>
<dbReference type="Gene3D" id="3.10.350.10">
    <property type="entry name" value="LysM domain"/>
    <property type="match status" value="3"/>
</dbReference>
<name>A0A072NHS3_SCHAZ</name>
<dbReference type="EMBL" id="JJRY01000022">
    <property type="protein sequence ID" value="KEF36802.1"/>
    <property type="molecule type" value="Genomic_DNA"/>
</dbReference>
<feature type="domain" description="LysM" evidence="1">
    <location>
        <begin position="206"/>
        <end position="249"/>
    </location>
</feature>
<dbReference type="PANTHER" id="PTHR34385:SF1">
    <property type="entry name" value="PEPTIDOGLYCAN L-ALANYL-D-GLUTAMATE ENDOPEPTIDASE CWLK"/>
    <property type="match status" value="1"/>
</dbReference>
<dbReference type="Gene3D" id="1.10.101.10">
    <property type="entry name" value="PGBD-like superfamily/PGBD"/>
    <property type="match status" value="1"/>
</dbReference>
<dbReference type="InterPro" id="IPR003709">
    <property type="entry name" value="VanY-like_core_dom"/>
</dbReference>
<dbReference type="AlphaFoldDB" id="A0A072NHS3"/>
<dbReference type="GO" id="GO:0006508">
    <property type="term" value="P:proteolysis"/>
    <property type="evidence" value="ECO:0007669"/>
    <property type="project" value="InterPro"/>
</dbReference>
<dbReference type="InterPro" id="IPR036366">
    <property type="entry name" value="PGBDSf"/>
</dbReference>
<dbReference type="SMART" id="SM00257">
    <property type="entry name" value="LysM"/>
    <property type="match status" value="3"/>
</dbReference>
<reference evidence="2 3" key="1">
    <citation type="submission" date="2014-04" db="EMBL/GenBank/DDBJ databases">
        <title>Draft genome sequence of Bacillus azotoformans MEV2011, a (co-) denitrifying strain unable to grow in the presence of oxygen.</title>
        <authorList>
            <person name="Nielsen M."/>
            <person name="Schreiber L."/>
            <person name="Finster K."/>
            <person name="Schramm A."/>
        </authorList>
    </citation>
    <scope>NUCLEOTIDE SEQUENCE [LARGE SCALE GENOMIC DNA]</scope>
    <source>
        <strain evidence="2 3">MEV2011</strain>
    </source>
</reference>
<dbReference type="Pfam" id="PF02557">
    <property type="entry name" value="VanY"/>
    <property type="match status" value="1"/>
</dbReference>
<dbReference type="SUPFAM" id="SSF54106">
    <property type="entry name" value="LysM domain"/>
    <property type="match status" value="3"/>
</dbReference>
<proteinExistence type="predicted"/>
<dbReference type="SUPFAM" id="SSF47090">
    <property type="entry name" value="PGBD-like"/>
    <property type="match status" value="1"/>
</dbReference>
<organism evidence="2 3">
    <name type="scientific">Schinkia azotoformans MEV2011</name>
    <dbReference type="NCBI Taxonomy" id="1348973"/>
    <lineage>
        <taxon>Bacteria</taxon>
        <taxon>Bacillati</taxon>
        <taxon>Bacillota</taxon>
        <taxon>Bacilli</taxon>
        <taxon>Bacillales</taxon>
        <taxon>Bacillaceae</taxon>
        <taxon>Calidifontibacillus/Schinkia group</taxon>
        <taxon>Schinkia</taxon>
    </lineage>
</organism>
<dbReference type="SUPFAM" id="SSF55166">
    <property type="entry name" value="Hedgehog/DD-peptidase"/>
    <property type="match status" value="1"/>
</dbReference>
<dbReference type="PANTHER" id="PTHR34385">
    <property type="entry name" value="D-ALANYL-D-ALANINE CARBOXYPEPTIDASE"/>
    <property type="match status" value="1"/>
</dbReference>
<keyword evidence="2" id="KW-0645">Protease</keyword>
<dbReference type="InterPro" id="IPR036365">
    <property type="entry name" value="PGBD-like_sf"/>
</dbReference>
<evidence type="ECO:0000259" key="1">
    <source>
        <dbReference type="PROSITE" id="PS51782"/>
    </source>
</evidence>
<dbReference type="InterPro" id="IPR052179">
    <property type="entry name" value="DD-CPase-like"/>
</dbReference>
<dbReference type="Pfam" id="PF01471">
    <property type="entry name" value="PG_binding_1"/>
    <property type="match status" value="1"/>
</dbReference>